<dbReference type="GO" id="GO:0003924">
    <property type="term" value="F:GTPase activity"/>
    <property type="evidence" value="ECO:0007669"/>
    <property type="project" value="InterPro"/>
</dbReference>
<evidence type="ECO:0000256" key="1">
    <source>
        <dbReference type="ARBA" id="ARBA00004308"/>
    </source>
</evidence>
<comment type="caution">
    <text evidence="5">The sequence shown here is derived from an EMBL/GenBank/DDBJ whole genome shotgun (WGS) entry which is preliminary data.</text>
</comment>
<dbReference type="OrthoDB" id="9989112at2759"/>
<dbReference type="GeneID" id="94848654"/>
<dbReference type="Proteomes" id="UP000179807">
    <property type="component" value="Unassembled WGS sequence"/>
</dbReference>
<keyword evidence="6" id="KW-1185">Reference proteome</keyword>
<protein>
    <submittedName>
        <fullName evidence="5">Ras-related protein Rab-13</fullName>
    </submittedName>
</protein>
<sequence>MTDILKVIVVGDSTVGKTALLLKYVDGNFTQSTTTIGVDFKNKNLVLDDKPMKLQLWDTAGQERFKTIAVSYYRRAHGIALLYDVSNMQSFEHIPMWLDSVKQNTDKTVPLILIGNKCDLAAKVGLDEGKQMAEENGVPFFLTSAKTGEGITEAFESLARMIIEDQAKEATRPKEIHVDITEKEEVKKKRCC</sequence>
<dbReference type="PRINTS" id="PR00449">
    <property type="entry name" value="RASTRNSFRMNG"/>
</dbReference>
<evidence type="ECO:0000256" key="4">
    <source>
        <dbReference type="ARBA" id="ARBA00023136"/>
    </source>
</evidence>
<dbReference type="GO" id="GO:0005525">
    <property type="term" value="F:GTP binding"/>
    <property type="evidence" value="ECO:0007669"/>
    <property type="project" value="UniProtKB-KW"/>
</dbReference>
<keyword evidence="4" id="KW-0472">Membrane</keyword>
<proteinExistence type="predicted"/>
<dbReference type="Pfam" id="PF00071">
    <property type="entry name" value="Ras"/>
    <property type="match status" value="1"/>
</dbReference>
<dbReference type="GO" id="GO:0012505">
    <property type="term" value="C:endomembrane system"/>
    <property type="evidence" value="ECO:0007669"/>
    <property type="project" value="UniProtKB-SubCell"/>
</dbReference>
<dbReference type="PROSITE" id="PS51419">
    <property type="entry name" value="RAB"/>
    <property type="match status" value="1"/>
</dbReference>
<dbReference type="RefSeq" id="XP_068369720.1">
    <property type="nucleotide sequence ID" value="XM_068513950.1"/>
</dbReference>
<dbReference type="SMART" id="SM00176">
    <property type="entry name" value="RAN"/>
    <property type="match status" value="1"/>
</dbReference>
<dbReference type="PANTHER" id="PTHR47977">
    <property type="entry name" value="RAS-RELATED PROTEIN RAB"/>
    <property type="match status" value="1"/>
</dbReference>
<dbReference type="SMART" id="SM00175">
    <property type="entry name" value="RAB"/>
    <property type="match status" value="1"/>
</dbReference>
<dbReference type="PROSITE" id="PS51421">
    <property type="entry name" value="RAS"/>
    <property type="match status" value="1"/>
</dbReference>
<reference evidence="5" key="1">
    <citation type="submission" date="2016-10" db="EMBL/GenBank/DDBJ databases">
        <authorList>
            <person name="Benchimol M."/>
            <person name="Almeida L.G."/>
            <person name="Vasconcelos A.T."/>
            <person name="Perreira-Neves A."/>
            <person name="Rosa I.A."/>
            <person name="Tasca T."/>
            <person name="Bogo M.R."/>
            <person name="de Souza W."/>
        </authorList>
    </citation>
    <scope>NUCLEOTIDE SEQUENCE [LARGE SCALE GENOMIC DNA]</scope>
    <source>
        <strain evidence="5">K</strain>
    </source>
</reference>
<dbReference type="Gene3D" id="3.40.50.300">
    <property type="entry name" value="P-loop containing nucleotide triphosphate hydrolases"/>
    <property type="match status" value="1"/>
</dbReference>
<keyword evidence="2" id="KW-0547">Nucleotide-binding</keyword>
<comment type="subcellular location">
    <subcellularLocation>
        <location evidence="1">Endomembrane system</location>
    </subcellularLocation>
</comment>
<dbReference type="FunFam" id="3.40.50.300:FF:000586">
    <property type="entry name" value="Rab family GTPase"/>
    <property type="match status" value="1"/>
</dbReference>
<dbReference type="NCBIfam" id="TIGR00231">
    <property type="entry name" value="small_GTP"/>
    <property type="match status" value="1"/>
</dbReference>
<dbReference type="CDD" id="cd00154">
    <property type="entry name" value="Rab"/>
    <property type="match status" value="1"/>
</dbReference>
<dbReference type="SUPFAM" id="SSF52540">
    <property type="entry name" value="P-loop containing nucleoside triphosphate hydrolases"/>
    <property type="match status" value="1"/>
</dbReference>
<dbReference type="SMART" id="SM00173">
    <property type="entry name" value="RAS"/>
    <property type="match status" value="1"/>
</dbReference>
<dbReference type="InterPro" id="IPR027417">
    <property type="entry name" value="P-loop_NTPase"/>
</dbReference>
<evidence type="ECO:0000313" key="5">
    <source>
        <dbReference type="EMBL" id="OHT16584.1"/>
    </source>
</evidence>
<dbReference type="InterPro" id="IPR005225">
    <property type="entry name" value="Small_GTP-bd"/>
</dbReference>
<gene>
    <name evidence="5" type="primary">RAB13</name>
    <name evidence="5" type="ORF">TRFO_41727</name>
</gene>
<keyword evidence="3" id="KW-0342">GTP-binding</keyword>
<dbReference type="SMART" id="SM00174">
    <property type="entry name" value="RHO"/>
    <property type="match status" value="1"/>
</dbReference>
<dbReference type="PROSITE" id="PS51420">
    <property type="entry name" value="RHO"/>
    <property type="match status" value="1"/>
</dbReference>
<organism evidence="5 6">
    <name type="scientific">Tritrichomonas foetus</name>
    <dbReference type="NCBI Taxonomy" id="1144522"/>
    <lineage>
        <taxon>Eukaryota</taxon>
        <taxon>Metamonada</taxon>
        <taxon>Parabasalia</taxon>
        <taxon>Tritrichomonadida</taxon>
        <taxon>Tritrichomonadidae</taxon>
        <taxon>Tritrichomonas</taxon>
    </lineage>
</organism>
<dbReference type="AlphaFoldDB" id="A0A1J4L0C4"/>
<name>A0A1J4L0C4_9EUKA</name>
<dbReference type="InterPro" id="IPR001806">
    <property type="entry name" value="Small_GTPase"/>
</dbReference>
<accession>A0A1J4L0C4</accession>
<evidence type="ECO:0000256" key="3">
    <source>
        <dbReference type="ARBA" id="ARBA00023134"/>
    </source>
</evidence>
<dbReference type="EMBL" id="MLAK01000097">
    <property type="protein sequence ID" value="OHT16584.1"/>
    <property type="molecule type" value="Genomic_DNA"/>
</dbReference>
<dbReference type="VEuPathDB" id="TrichDB:TRFO_41727"/>
<evidence type="ECO:0000313" key="6">
    <source>
        <dbReference type="Proteomes" id="UP000179807"/>
    </source>
</evidence>
<dbReference type="InterPro" id="IPR050227">
    <property type="entry name" value="Rab"/>
</dbReference>
<evidence type="ECO:0000256" key="2">
    <source>
        <dbReference type="ARBA" id="ARBA00022741"/>
    </source>
</evidence>